<sequence length="174" mass="17761" precursor="true">MKLLMGFIVLLVALVAVTGCTQTASPSVQTTTATTAPATTAVTTVTTAVPTTIATTVPVNTTAEETLSWEATPTPASMVTIIHLTSAGFTPETDIVLPGTSVFFANNDNVTHTIVGIGNSTGTFNSGEIIPGSAFPYTFGIKSGILYYGLADNASVMGTIIVQPPSGTTTYHSA</sequence>
<proteinExistence type="predicted"/>
<dbReference type="STRING" id="456442.Mboo_1546"/>
<accession>A7I8K2</accession>
<protein>
    <recommendedName>
        <fullName evidence="3">EfeO-type cupredoxin-like domain-containing protein</fullName>
    </recommendedName>
</protein>
<dbReference type="EMBL" id="CP000780">
    <property type="protein sequence ID" value="ABS56063.1"/>
    <property type="molecule type" value="Genomic_DNA"/>
</dbReference>
<dbReference type="OrthoDB" id="11836at2157"/>
<gene>
    <name evidence="1" type="ordered locus">Mboo_1546</name>
</gene>
<dbReference type="PROSITE" id="PS51257">
    <property type="entry name" value="PROKAR_LIPOPROTEIN"/>
    <property type="match status" value="1"/>
</dbReference>
<reference evidence="2" key="1">
    <citation type="journal article" date="2015" name="Microbiology">
        <title>Genome of Methanoregula boonei 6A8 reveals adaptations to oligotrophic peatland environments.</title>
        <authorList>
            <person name="Braeuer S."/>
            <person name="Cadillo-Quiroz H."/>
            <person name="Kyrpides N."/>
            <person name="Woyke T."/>
            <person name="Goodwin L."/>
            <person name="Detter C."/>
            <person name="Podell S."/>
            <person name="Yavitt J.B."/>
            <person name="Zinder S.H."/>
        </authorList>
    </citation>
    <scope>NUCLEOTIDE SEQUENCE [LARGE SCALE GENOMIC DNA]</scope>
    <source>
        <strain evidence="2">DSM 21154 / JCM 14090 / 6A8</strain>
    </source>
</reference>
<dbReference type="HOGENOM" id="CLU_1357901_0_0_2"/>
<organism evidence="1 2">
    <name type="scientific">Methanoregula boonei (strain DSM 21154 / JCM 14090 / 6A8)</name>
    <dbReference type="NCBI Taxonomy" id="456442"/>
    <lineage>
        <taxon>Archaea</taxon>
        <taxon>Methanobacteriati</taxon>
        <taxon>Methanobacteriota</taxon>
        <taxon>Stenosarchaea group</taxon>
        <taxon>Methanomicrobia</taxon>
        <taxon>Methanomicrobiales</taxon>
        <taxon>Methanoregulaceae</taxon>
        <taxon>Methanoregula</taxon>
    </lineage>
</organism>
<keyword evidence="2" id="KW-1185">Reference proteome</keyword>
<dbReference type="KEGG" id="mbn:Mboo_1546"/>
<dbReference type="Gene3D" id="2.60.40.420">
    <property type="entry name" value="Cupredoxins - blue copper proteins"/>
    <property type="match status" value="1"/>
</dbReference>
<dbReference type="GeneID" id="32154665"/>
<dbReference type="SUPFAM" id="SSF49503">
    <property type="entry name" value="Cupredoxins"/>
    <property type="match status" value="1"/>
</dbReference>
<dbReference type="RefSeq" id="WP_012107104.1">
    <property type="nucleotide sequence ID" value="NC_009712.1"/>
</dbReference>
<dbReference type="PANTHER" id="PTHR36507">
    <property type="entry name" value="BLL1555 PROTEIN"/>
    <property type="match status" value="1"/>
</dbReference>
<dbReference type="InterPro" id="IPR008972">
    <property type="entry name" value="Cupredoxin"/>
</dbReference>
<evidence type="ECO:0000313" key="1">
    <source>
        <dbReference type="EMBL" id="ABS56063.1"/>
    </source>
</evidence>
<name>A7I8K2_METB6</name>
<evidence type="ECO:0008006" key="3">
    <source>
        <dbReference type="Google" id="ProtNLM"/>
    </source>
</evidence>
<dbReference type="InterPro" id="IPR052721">
    <property type="entry name" value="ET_Amicyanin"/>
</dbReference>
<dbReference type="eggNOG" id="arCOG02929">
    <property type="taxonomic scope" value="Archaea"/>
</dbReference>
<dbReference type="Proteomes" id="UP000002408">
    <property type="component" value="Chromosome"/>
</dbReference>
<evidence type="ECO:0000313" key="2">
    <source>
        <dbReference type="Proteomes" id="UP000002408"/>
    </source>
</evidence>
<dbReference type="AlphaFoldDB" id="A7I8K2"/>
<dbReference type="PANTHER" id="PTHR36507:SF1">
    <property type="entry name" value="BLL1555 PROTEIN"/>
    <property type="match status" value="1"/>
</dbReference>